<feature type="domain" description="GtrA/DPMS transmembrane" evidence="6">
    <location>
        <begin position="30"/>
        <end position="161"/>
    </location>
</feature>
<dbReference type="Pfam" id="PF04138">
    <property type="entry name" value="GtrA_DPMS_TM"/>
    <property type="match status" value="1"/>
</dbReference>
<proteinExistence type="predicted"/>
<evidence type="ECO:0000259" key="6">
    <source>
        <dbReference type="Pfam" id="PF04138"/>
    </source>
</evidence>
<feature type="transmembrane region" description="Helical" evidence="5">
    <location>
        <begin position="86"/>
        <end position="116"/>
    </location>
</feature>
<comment type="subcellular location">
    <subcellularLocation>
        <location evidence="1">Membrane</location>
        <topology evidence="1">Multi-pass membrane protein</topology>
    </subcellularLocation>
</comment>
<keyword evidence="4 5" id="KW-0472">Membrane</keyword>
<dbReference type="AlphaFoldDB" id="A0A0B2BX79"/>
<evidence type="ECO:0000256" key="4">
    <source>
        <dbReference type="ARBA" id="ARBA00023136"/>
    </source>
</evidence>
<dbReference type="EMBL" id="JTDN01000003">
    <property type="protein sequence ID" value="KHL24236.1"/>
    <property type="molecule type" value="Genomic_DNA"/>
</dbReference>
<gene>
    <name evidence="7" type="ORF">PK98_14750</name>
</gene>
<protein>
    <recommendedName>
        <fullName evidence="6">GtrA/DPMS transmembrane domain-containing protein</fullName>
    </recommendedName>
</protein>
<sequence>MDHGSCWPARLPGKSVVLTAARAPVRVHAFALISGIGWLIDFTLFNLLAAAGVSLFLANLVGAGVAVSLVFVAGRRFIFRDSRTALPLAIAAYIAWNAAAILLASQAVAMLGLLLADPAIMIPAGNAFSSLGLPLDPLYLVPPLAKVAVTPVTMYLNYLAMGIIIEQRIRFR</sequence>
<dbReference type="GO" id="GO:0016020">
    <property type="term" value="C:membrane"/>
    <property type="evidence" value="ECO:0007669"/>
    <property type="project" value="UniProtKB-SubCell"/>
</dbReference>
<comment type="caution">
    <text evidence="7">The sequence shown here is derived from an EMBL/GenBank/DDBJ whole genome shotgun (WGS) entry which is preliminary data.</text>
</comment>
<keyword evidence="3 5" id="KW-1133">Transmembrane helix</keyword>
<name>A0A0B2BX79_9SPHN</name>
<evidence type="ECO:0000256" key="3">
    <source>
        <dbReference type="ARBA" id="ARBA00022989"/>
    </source>
</evidence>
<keyword evidence="2 5" id="KW-0812">Transmembrane</keyword>
<evidence type="ECO:0000256" key="5">
    <source>
        <dbReference type="SAM" id="Phobius"/>
    </source>
</evidence>
<keyword evidence="8" id="KW-1185">Reference proteome</keyword>
<dbReference type="RefSeq" id="WP_039097814.1">
    <property type="nucleotide sequence ID" value="NZ_JTDN01000003.1"/>
</dbReference>
<organism evidence="7 8">
    <name type="scientific">Croceibacterium mercuriale</name>
    <dbReference type="NCBI Taxonomy" id="1572751"/>
    <lineage>
        <taxon>Bacteria</taxon>
        <taxon>Pseudomonadati</taxon>
        <taxon>Pseudomonadota</taxon>
        <taxon>Alphaproteobacteria</taxon>
        <taxon>Sphingomonadales</taxon>
        <taxon>Erythrobacteraceae</taxon>
        <taxon>Croceibacterium</taxon>
    </lineage>
</organism>
<evidence type="ECO:0000256" key="1">
    <source>
        <dbReference type="ARBA" id="ARBA00004141"/>
    </source>
</evidence>
<dbReference type="Proteomes" id="UP000030988">
    <property type="component" value="Unassembled WGS sequence"/>
</dbReference>
<accession>A0A0B2BX79</accession>
<dbReference type="STRING" id="1572751.PK98_14750"/>
<evidence type="ECO:0000313" key="8">
    <source>
        <dbReference type="Proteomes" id="UP000030988"/>
    </source>
</evidence>
<feature type="transmembrane region" description="Helical" evidence="5">
    <location>
        <begin position="144"/>
        <end position="165"/>
    </location>
</feature>
<dbReference type="InterPro" id="IPR007267">
    <property type="entry name" value="GtrA_DPMS_TM"/>
</dbReference>
<feature type="transmembrane region" description="Helical" evidence="5">
    <location>
        <begin position="29"/>
        <end position="49"/>
    </location>
</feature>
<dbReference type="OrthoDB" id="8452745at2"/>
<reference evidence="7 8" key="1">
    <citation type="submission" date="2014-11" db="EMBL/GenBank/DDBJ databases">
        <title>Draft genome sequence of Kirrobacter mercurialis.</title>
        <authorList>
            <person name="Coil D.A."/>
            <person name="Eisen J.A."/>
        </authorList>
    </citation>
    <scope>NUCLEOTIDE SEQUENCE [LARGE SCALE GENOMIC DNA]</scope>
    <source>
        <strain evidence="7 8">Coronado</strain>
    </source>
</reference>
<evidence type="ECO:0000256" key="2">
    <source>
        <dbReference type="ARBA" id="ARBA00022692"/>
    </source>
</evidence>
<feature type="transmembrane region" description="Helical" evidence="5">
    <location>
        <begin position="55"/>
        <end position="74"/>
    </location>
</feature>
<dbReference type="GO" id="GO:0000271">
    <property type="term" value="P:polysaccharide biosynthetic process"/>
    <property type="evidence" value="ECO:0007669"/>
    <property type="project" value="InterPro"/>
</dbReference>
<evidence type="ECO:0000313" key="7">
    <source>
        <dbReference type="EMBL" id="KHL24236.1"/>
    </source>
</evidence>